<dbReference type="InterPro" id="IPR038731">
    <property type="entry name" value="RgtA/B/C-like"/>
</dbReference>
<comment type="caution">
    <text evidence="10">The sequence shown here is derived from an EMBL/GenBank/DDBJ whole genome shotgun (WGS) entry which is preliminary data.</text>
</comment>
<feature type="transmembrane region" description="Helical" evidence="8">
    <location>
        <begin position="211"/>
        <end position="228"/>
    </location>
</feature>
<evidence type="ECO:0000313" key="10">
    <source>
        <dbReference type="EMBL" id="GLR19257.1"/>
    </source>
</evidence>
<feature type="transmembrane region" description="Helical" evidence="8">
    <location>
        <begin position="411"/>
        <end position="430"/>
    </location>
</feature>
<evidence type="ECO:0000256" key="2">
    <source>
        <dbReference type="ARBA" id="ARBA00022475"/>
    </source>
</evidence>
<dbReference type="GO" id="GO:0005886">
    <property type="term" value="C:plasma membrane"/>
    <property type="evidence" value="ECO:0007669"/>
    <property type="project" value="UniProtKB-SubCell"/>
</dbReference>
<name>A0AA37WFY9_9BACT</name>
<keyword evidence="4" id="KW-0808">Transferase</keyword>
<dbReference type="GO" id="GO:0010041">
    <property type="term" value="P:response to iron(III) ion"/>
    <property type="evidence" value="ECO:0007669"/>
    <property type="project" value="TreeGrafter"/>
</dbReference>
<feature type="transmembrane region" description="Helical" evidence="8">
    <location>
        <begin position="86"/>
        <end position="106"/>
    </location>
</feature>
<gene>
    <name evidence="10" type="ORF">GCM10007940_38730</name>
</gene>
<evidence type="ECO:0000256" key="1">
    <source>
        <dbReference type="ARBA" id="ARBA00004651"/>
    </source>
</evidence>
<evidence type="ECO:0000256" key="7">
    <source>
        <dbReference type="ARBA" id="ARBA00023136"/>
    </source>
</evidence>
<feature type="transmembrane region" description="Helical" evidence="8">
    <location>
        <begin position="166"/>
        <end position="199"/>
    </location>
</feature>
<feature type="domain" description="Glycosyltransferase RgtA/B/C/D-like" evidence="9">
    <location>
        <begin position="64"/>
        <end position="224"/>
    </location>
</feature>
<accession>A0AA37WFY9</accession>
<feature type="transmembrane region" description="Helical" evidence="8">
    <location>
        <begin position="354"/>
        <end position="376"/>
    </location>
</feature>
<dbReference type="Proteomes" id="UP001156666">
    <property type="component" value="Unassembled WGS sequence"/>
</dbReference>
<proteinExistence type="predicted"/>
<organism evidence="10 11">
    <name type="scientific">Portibacter lacus</name>
    <dbReference type="NCBI Taxonomy" id="1099794"/>
    <lineage>
        <taxon>Bacteria</taxon>
        <taxon>Pseudomonadati</taxon>
        <taxon>Bacteroidota</taxon>
        <taxon>Saprospiria</taxon>
        <taxon>Saprospirales</taxon>
        <taxon>Haliscomenobacteraceae</taxon>
        <taxon>Portibacter</taxon>
    </lineage>
</organism>
<feature type="transmembrane region" description="Helical" evidence="8">
    <location>
        <begin position="300"/>
        <end position="319"/>
    </location>
</feature>
<dbReference type="RefSeq" id="WP_235292038.1">
    <property type="nucleotide sequence ID" value="NZ_BSOH01000027.1"/>
</dbReference>
<feature type="transmembrane region" description="Helical" evidence="8">
    <location>
        <begin position="382"/>
        <end position="404"/>
    </location>
</feature>
<evidence type="ECO:0000259" key="9">
    <source>
        <dbReference type="Pfam" id="PF13231"/>
    </source>
</evidence>
<dbReference type="PANTHER" id="PTHR33908">
    <property type="entry name" value="MANNOSYLTRANSFERASE YKCB-RELATED"/>
    <property type="match status" value="1"/>
</dbReference>
<protein>
    <recommendedName>
        <fullName evidence="9">Glycosyltransferase RgtA/B/C/D-like domain-containing protein</fullName>
    </recommendedName>
</protein>
<evidence type="ECO:0000256" key="8">
    <source>
        <dbReference type="SAM" id="Phobius"/>
    </source>
</evidence>
<dbReference type="GO" id="GO:0016763">
    <property type="term" value="F:pentosyltransferase activity"/>
    <property type="evidence" value="ECO:0007669"/>
    <property type="project" value="TreeGrafter"/>
</dbReference>
<sequence length="530" mass="62923">MKAVKLPDYFWYGLAILLCIPAFLIHLDLITLNEDESIRALVALEMKLSGDFFTPTLNGTLYYSKPPLYNWILNISYLIFGTKTEWAFRIPTLIFLGVYAGTIYFYSKKYYDKNFAFINAMLFVTCGRILFWDSMLGYIDMCYSWVTYMQLMVIFHCYQKGQYRKLFLLSFFLAAVGFMLKGFPTILFQGLSLAVFFGYKKDLKRLFSKDLFFGILVFVAIVGSYYLYYFNANPDNNAITGLLDQSTRRTLMHDKHDIWDFFRHLITYPFQNTYDFFPWSIMIIYLFRKDLVKILFENEFIKYCAIIFAVNILVYWASIEVYPRYILMLIPLLFSVFLYFHKNHYEQETLLYKVFIYFSIFTICVGALLSIAFPFIERLNDVPFPFVKSMVVAIPLLFLAYYFYQHKSQRLITFICALIIVRIGFNFFIIPDRYEHDVATKYKAEAIAIGEKYKDLDFRLFEGSKIDYTSSYYISSRREKITHRDYEHTETGVFYVIDKLKFDVPADFIEVEEFQVREGDRILTIIQKAE</sequence>
<keyword evidence="11" id="KW-1185">Reference proteome</keyword>
<dbReference type="Pfam" id="PF13231">
    <property type="entry name" value="PMT_2"/>
    <property type="match status" value="1"/>
</dbReference>
<dbReference type="AlphaFoldDB" id="A0AA37WFY9"/>
<evidence type="ECO:0000256" key="3">
    <source>
        <dbReference type="ARBA" id="ARBA00022676"/>
    </source>
</evidence>
<comment type="subcellular location">
    <subcellularLocation>
        <location evidence="1">Cell membrane</location>
        <topology evidence="1">Multi-pass membrane protein</topology>
    </subcellularLocation>
</comment>
<keyword evidence="7 8" id="KW-0472">Membrane</keyword>
<feature type="transmembrane region" description="Helical" evidence="8">
    <location>
        <begin position="325"/>
        <end position="342"/>
    </location>
</feature>
<keyword evidence="6 8" id="KW-1133">Transmembrane helix</keyword>
<evidence type="ECO:0000256" key="5">
    <source>
        <dbReference type="ARBA" id="ARBA00022692"/>
    </source>
</evidence>
<reference evidence="10" key="1">
    <citation type="journal article" date="2014" name="Int. J. Syst. Evol. Microbiol.">
        <title>Complete genome sequence of Corynebacterium casei LMG S-19264T (=DSM 44701T), isolated from a smear-ripened cheese.</title>
        <authorList>
            <consortium name="US DOE Joint Genome Institute (JGI-PGF)"/>
            <person name="Walter F."/>
            <person name="Albersmeier A."/>
            <person name="Kalinowski J."/>
            <person name="Ruckert C."/>
        </authorList>
    </citation>
    <scope>NUCLEOTIDE SEQUENCE</scope>
    <source>
        <strain evidence="10">NBRC 108769</strain>
    </source>
</reference>
<reference evidence="10" key="2">
    <citation type="submission" date="2023-01" db="EMBL/GenBank/DDBJ databases">
        <title>Draft genome sequence of Portibacter lacus strain NBRC 108769.</title>
        <authorList>
            <person name="Sun Q."/>
            <person name="Mori K."/>
        </authorList>
    </citation>
    <scope>NUCLEOTIDE SEQUENCE</scope>
    <source>
        <strain evidence="10">NBRC 108769</strain>
    </source>
</reference>
<evidence type="ECO:0000256" key="4">
    <source>
        <dbReference type="ARBA" id="ARBA00022679"/>
    </source>
</evidence>
<feature type="transmembrane region" description="Helical" evidence="8">
    <location>
        <begin position="118"/>
        <end position="146"/>
    </location>
</feature>
<keyword evidence="5 8" id="KW-0812">Transmembrane</keyword>
<dbReference type="GO" id="GO:0009103">
    <property type="term" value="P:lipopolysaccharide biosynthetic process"/>
    <property type="evidence" value="ECO:0007669"/>
    <property type="project" value="UniProtKB-ARBA"/>
</dbReference>
<dbReference type="InterPro" id="IPR050297">
    <property type="entry name" value="LipidA_mod_glycosyltrf_83"/>
</dbReference>
<dbReference type="EMBL" id="BSOH01000027">
    <property type="protein sequence ID" value="GLR19257.1"/>
    <property type="molecule type" value="Genomic_DNA"/>
</dbReference>
<feature type="transmembrane region" description="Helical" evidence="8">
    <location>
        <begin position="9"/>
        <end position="27"/>
    </location>
</feature>
<keyword evidence="2" id="KW-1003">Cell membrane</keyword>
<keyword evidence="3" id="KW-0328">Glycosyltransferase</keyword>
<dbReference type="PANTHER" id="PTHR33908:SF3">
    <property type="entry name" value="UNDECAPRENYL PHOSPHATE-ALPHA-4-AMINO-4-DEOXY-L-ARABINOSE ARABINOSYL TRANSFERASE"/>
    <property type="match status" value="1"/>
</dbReference>
<evidence type="ECO:0000313" key="11">
    <source>
        <dbReference type="Proteomes" id="UP001156666"/>
    </source>
</evidence>
<evidence type="ECO:0000256" key="6">
    <source>
        <dbReference type="ARBA" id="ARBA00022989"/>
    </source>
</evidence>